<evidence type="ECO:0000313" key="3">
    <source>
        <dbReference type="EMBL" id="HAB1047860.1"/>
    </source>
</evidence>
<dbReference type="RefSeq" id="WP_053444900.1">
    <property type="nucleotide sequence ID" value="NZ_CP020492.1"/>
</dbReference>
<evidence type="ECO:0000313" key="13">
    <source>
        <dbReference type="EMBL" id="HAB5116632.1"/>
    </source>
</evidence>
<dbReference type="EMBL" id="DAAHIP010000001">
    <property type="protein sequence ID" value="HAB6270259.1"/>
    <property type="molecule type" value="Genomic_DNA"/>
</dbReference>
<dbReference type="EMBL" id="DAAGOY010000014">
    <property type="protein sequence ID" value="HAB3961331.1"/>
    <property type="molecule type" value="Genomic_DNA"/>
</dbReference>
<proteinExistence type="predicted"/>
<reference evidence="7" key="2">
    <citation type="submission" date="2019-10" db="EMBL/GenBank/DDBJ databases">
        <authorList>
            <consortium name="NCBI Pathogen Detection Project"/>
        </authorList>
    </citation>
    <scope>NUCLEOTIDE SEQUENCE</scope>
    <source>
        <strain evidence="7">Salmonella enterica</strain>
    </source>
</reference>
<dbReference type="AlphaFoldDB" id="A0A3T5MYV0"/>
<evidence type="ECO:0000313" key="17">
    <source>
        <dbReference type="EMBL" id="HAB5740070.1"/>
    </source>
</evidence>
<dbReference type="EMBL" id="DAAGYV010000042">
    <property type="protein sequence ID" value="HAB5116632.1"/>
    <property type="molecule type" value="Genomic_DNA"/>
</dbReference>
<evidence type="ECO:0000313" key="5">
    <source>
        <dbReference type="EMBL" id="HAB2309910.1"/>
    </source>
</evidence>
<dbReference type="EMBL" id="DAAFQC010000009">
    <property type="protein sequence ID" value="HAB1047860.1"/>
    <property type="molecule type" value="Genomic_DNA"/>
</dbReference>
<protein>
    <submittedName>
        <fullName evidence="7">LysB family phage lysis regulatory protein</fullName>
    </submittedName>
</protein>
<organism evidence="7">
    <name type="scientific">Salmonella enterica I</name>
    <dbReference type="NCBI Taxonomy" id="59201"/>
    <lineage>
        <taxon>Bacteria</taxon>
        <taxon>Pseudomonadati</taxon>
        <taxon>Pseudomonadota</taxon>
        <taxon>Gammaproteobacteria</taxon>
        <taxon>Enterobacterales</taxon>
        <taxon>Enterobacteriaceae</taxon>
        <taxon>Salmonella</taxon>
    </lineage>
</organism>
<dbReference type="EMBL" id="DAAHEC010000015">
    <property type="protein sequence ID" value="HAB5740070.1"/>
    <property type="molecule type" value="Genomic_DNA"/>
</dbReference>
<dbReference type="EMBL" id="DAAGOA010000005">
    <property type="protein sequence ID" value="HAB3846411.1"/>
    <property type="molecule type" value="Genomic_DNA"/>
</dbReference>
<evidence type="ECO:0000313" key="9">
    <source>
        <dbReference type="EMBL" id="HAB3877511.1"/>
    </source>
</evidence>
<reference evidence="7" key="1">
    <citation type="journal article" date="2018" name="Genome Biol.">
        <title>SKESA: strategic k-mer extension for scrupulous assemblies.</title>
        <authorList>
            <person name="Souvorov A."/>
            <person name="Agarwala R."/>
            <person name="Lipman D.J."/>
        </authorList>
    </citation>
    <scope>NUCLEOTIDE SEQUENCE</scope>
    <source>
        <strain evidence="7">Salmonella enterica</strain>
    </source>
</reference>
<dbReference type="EMBL" id="DAAGAV010000044">
    <property type="protein sequence ID" value="HAB2309910.1"/>
    <property type="molecule type" value="Genomic_DNA"/>
</dbReference>
<dbReference type="EMBL" id="DAAHBM010000009">
    <property type="protein sequence ID" value="HAB5429565.1"/>
    <property type="molecule type" value="Genomic_DNA"/>
</dbReference>
<dbReference type="EMBL" id="DAAGOD010000017">
    <property type="protein sequence ID" value="HAB3866305.1"/>
    <property type="molecule type" value="Genomic_DNA"/>
</dbReference>
<evidence type="ECO:0000313" key="15">
    <source>
        <dbReference type="EMBL" id="HAB5429565.1"/>
    </source>
</evidence>
<dbReference type="InterPro" id="IPR020000">
    <property type="entry name" value="Phage_P2_LysB"/>
</dbReference>
<evidence type="ECO:0000313" key="7">
    <source>
        <dbReference type="EMBL" id="HAB3846411.1"/>
    </source>
</evidence>
<dbReference type="EMBL" id="DAAFPU010000082">
    <property type="protein sequence ID" value="HAB0991537.1"/>
    <property type="molecule type" value="Genomic_DNA"/>
</dbReference>
<dbReference type="EMBL" id="DAAGOG010000007">
    <property type="protein sequence ID" value="HAB3877511.1"/>
    <property type="molecule type" value="Genomic_DNA"/>
</dbReference>
<evidence type="ECO:0000313" key="2">
    <source>
        <dbReference type="EMBL" id="HAB0991537.1"/>
    </source>
</evidence>
<gene>
    <name evidence="21" type="ORF">G2946_07530</name>
    <name evidence="20" type="ORF">G2949_18385</name>
    <name evidence="2" type="ORF">GB000_21510</name>
    <name evidence="16" type="ORF">GB140_17725</name>
    <name evidence="14" type="ORF">GB197_16625</name>
    <name evidence="15" type="ORF">GB225_16030</name>
    <name evidence="6" type="ORF">GB336_03210</name>
    <name evidence="11" type="ORF">GB387_18675</name>
    <name evidence="4" type="ORF">GB407_20655</name>
    <name evidence="8" type="ORF">GB443_18935</name>
    <name evidence="13" type="ORF">GB530_16620</name>
    <name evidence="7" type="ORF">GBV38_08750</name>
    <name evidence="18" type="ORF">GBV52_00265</name>
    <name evidence="5" type="ORF">GBV65_23200</name>
    <name evidence="9" type="ORF">GBV69_06965</name>
    <name evidence="10" type="ORF">GBW17_20155</name>
    <name evidence="3" type="ORF">GBW39_13785</name>
    <name evidence="17" type="ORF">GBW51_19765</name>
    <name evidence="19" type="ORF">GBX03_00130</name>
    <name evidence="12" type="ORF">GBY31_10295</name>
</gene>
<evidence type="ECO:0000313" key="21">
    <source>
        <dbReference type="EMBL" id="HAE1397917.1"/>
    </source>
</evidence>
<dbReference type="EMBL" id="DAAGPD010000007">
    <property type="protein sequence ID" value="HAB3982274.1"/>
    <property type="molecule type" value="Genomic_DNA"/>
</dbReference>
<evidence type="ECO:0000313" key="19">
    <source>
        <dbReference type="EMBL" id="HAB6270259.1"/>
    </source>
</evidence>
<evidence type="ECO:0000313" key="8">
    <source>
        <dbReference type="EMBL" id="HAB3866305.1"/>
    </source>
</evidence>
<dbReference type="EMBL" id="DAAGBF010000001">
    <property type="protein sequence ID" value="HAB2337193.1"/>
    <property type="molecule type" value="Genomic_DNA"/>
</dbReference>
<dbReference type="EMBL" id="DAAQXI010000120">
    <property type="protein sequence ID" value="HAE1261798.1"/>
    <property type="molecule type" value="Genomic_DNA"/>
</dbReference>
<dbReference type="NCBIfam" id="TIGR03495">
    <property type="entry name" value="phage_LysB"/>
    <property type="match status" value="1"/>
</dbReference>
<comment type="caution">
    <text evidence="7">The sequence shown here is derived from an EMBL/GenBank/DDBJ whole genome shotgun (WGS) entry which is preliminary data.</text>
</comment>
<keyword evidence="1" id="KW-0175">Coiled coil</keyword>
<evidence type="ECO:0000313" key="12">
    <source>
        <dbReference type="EMBL" id="HAB3982274.1"/>
    </source>
</evidence>
<sequence>MTRALAVILALVLALLGWQSWRLNNAGHTIGTQAEALKKNKQELAKKNSQLISLSILTETNSRAQMQLYAAAEETSALLRSRQRRIEELKRENEDLRRWADTPLPADIIRLRERPALAGGAAYREWLSQSDAVPPGKVSAAQ</sequence>
<evidence type="ECO:0000313" key="14">
    <source>
        <dbReference type="EMBL" id="HAB5416120.1"/>
    </source>
</evidence>
<feature type="coiled-coil region" evidence="1">
    <location>
        <begin position="34"/>
        <end position="99"/>
    </location>
</feature>
<evidence type="ECO:0000313" key="6">
    <source>
        <dbReference type="EMBL" id="HAB2337193.1"/>
    </source>
</evidence>
<evidence type="ECO:0000313" key="18">
    <source>
        <dbReference type="EMBL" id="HAB5951688.1"/>
    </source>
</evidence>
<evidence type="ECO:0000313" key="16">
    <source>
        <dbReference type="EMBL" id="HAB5592315.1"/>
    </source>
</evidence>
<dbReference type="EMBL" id="DAAHBI010000058">
    <property type="protein sequence ID" value="HAB5416120.1"/>
    <property type="molecule type" value="Genomic_DNA"/>
</dbReference>
<evidence type="ECO:0000313" key="11">
    <source>
        <dbReference type="EMBL" id="HAB3961331.1"/>
    </source>
</evidence>
<dbReference type="EMBL" id="DAAHBR010000041">
    <property type="protein sequence ID" value="HAB5592315.1"/>
    <property type="molecule type" value="Genomic_DNA"/>
</dbReference>
<evidence type="ECO:0000313" key="20">
    <source>
        <dbReference type="EMBL" id="HAE1261798.1"/>
    </source>
</evidence>
<dbReference type="EMBL" id="DAAHFY010000001">
    <property type="protein sequence ID" value="HAB5951688.1"/>
    <property type="molecule type" value="Genomic_DNA"/>
</dbReference>
<dbReference type="EMBL" id="DAAQYL010000027">
    <property type="protein sequence ID" value="HAE1397917.1"/>
    <property type="molecule type" value="Genomic_DNA"/>
</dbReference>
<name>A0A3T5MYV0_SALET</name>
<accession>A0A3T5MYV0</accession>
<dbReference type="EMBL" id="DAAGOH010000020">
    <property type="protein sequence ID" value="HAB3889127.1"/>
    <property type="molecule type" value="Genomic_DNA"/>
</dbReference>
<evidence type="ECO:0000256" key="1">
    <source>
        <dbReference type="SAM" id="Coils"/>
    </source>
</evidence>
<evidence type="ECO:0000313" key="4">
    <source>
        <dbReference type="EMBL" id="HAB1526924.1"/>
    </source>
</evidence>
<dbReference type="EMBL" id="DAAFUI010000117">
    <property type="protein sequence ID" value="HAB1526924.1"/>
    <property type="molecule type" value="Genomic_DNA"/>
</dbReference>
<evidence type="ECO:0000313" key="10">
    <source>
        <dbReference type="EMBL" id="HAB3889127.1"/>
    </source>
</evidence>